<evidence type="ECO:0000313" key="7">
    <source>
        <dbReference type="Proteomes" id="UP000070444"/>
    </source>
</evidence>
<dbReference type="GO" id="GO:0005737">
    <property type="term" value="C:cytoplasm"/>
    <property type="evidence" value="ECO:0007669"/>
    <property type="project" value="TreeGrafter"/>
</dbReference>
<protein>
    <submittedName>
        <fullName evidence="6">Indoleamine 2,3-dioxygenase</fullName>
    </submittedName>
</protein>
<dbReference type="Gene3D" id="1.20.58.480">
    <property type="match status" value="1"/>
</dbReference>
<keyword evidence="3 4" id="KW-0408">Iron</keyword>
<dbReference type="EMBL" id="KQ964467">
    <property type="protein sequence ID" value="KXN71802.1"/>
    <property type="molecule type" value="Genomic_DNA"/>
</dbReference>
<name>A0A137P9Z7_CONC2</name>
<keyword evidence="2 4" id="KW-0479">Metal-binding</keyword>
<keyword evidence="6" id="KW-0560">Oxidoreductase</keyword>
<evidence type="ECO:0000256" key="3">
    <source>
        <dbReference type="ARBA" id="ARBA00023004"/>
    </source>
</evidence>
<dbReference type="Pfam" id="PF01231">
    <property type="entry name" value="IDO"/>
    <property type="match status" value="1"/>
</dbReference>
<dbReference type="PANTHER" id="PTHR28657:SF5">
    <property type="entry name" value="INDOLEAMINE 2,3-DIOXYGENASE"/>
    <property type="match status" value="1"/>
</dbReference>
<dbReference type="GO" id="GO:0046872">
    <property type="term" value="F:metal ion binding"/>
    <property type="evidence" value="ECO:0007669"/>
    <property type="project" value="UniProtKB-KW"/>
</dbReference>
<sequence length="529" mass="59772">MLSNIPASPLPRLQDYDIDPHNGFLPATPPLSKLPDSYYQPWEDIINNFNSLLLIGKLRERVLKLPLLEVDRLQTLKEYQRAYTILGFITHAYIWGKNEPVKEVLPACIAVPFCKISDYLGLPPVMSYASSAMWNWHLLDPNEPINVDNIVMTYTYSGSTDEMWFYLISVQIEHFGGKALDNMIKAIQAAQNWDLEGLSKNLAAIADAITDINKTLIKMHEKCDPYVFYWKVRPYLAGWENMQNAGLPHGIIYEGVDCPAPVTNPEEVSPSKYRQYAGGSAGQSSLIQALDVFLGVNHYPTSSEWREWKKNPELYNPSKHVNYLMKIRDYMPNLHRQFLYDLKEAFDIRAFIEELKSNDKSPIAQEVFDNYNLAVGNIKEFRDKHISIVTRFIILPAKKGPFLGSYNIGVTAEQPPAPEQVKASQESIQKSLSQNNTSAKPSISTEAQSGVLQSRLATGGDILYPQRTPHTLESTIQRINQLEIKKKVDSNHGIAKQVADDDIVRGTGGTDLIPFLKQARDETIDTQLS</sequence>
<evidence type="ECO:0000256" key="4">
    <source>
        <dbReference type="PIRSR" id="PIRSR600898-1"/>
    </source>
</evidence>
<proteinExistence type="inferred from homology"/>
<dbReference type="GO" id="GO:0020037">
    <property type="term" value="F:heme binding"/>
    <property type="evidence" value="ECO:0007669"/>
    <property type="project" value="InterPro"/>
</dbReference>
<dbReference type="Proteomes" id="UP000070444">
    <property type="component" value="Unassembled WGS sequence"/>
</dbReference>
<keyword evidence="6" id="KW-0223">Dioxygenase</keyword>
<gene>
    <name evidence="6" type="ORF">CONCODRAFT_78165</name>
</gene>
<evidence type="ECO:0000256" key="5">
    <source>
        <dbReference type="SAM" id="MobiDB-lite"/>
    </source>
</evidence>
<feature type="region of interest" description="Disordered" evidence="5">
    <location>
        <begin position="417"/>
        <end position="447"/>
    </location>
</feature>
<dbReference type="GO" id="GO:0034354">
    <property type="term" value="P:'de novo' NAD+ biosynthetic process from L-tryptophan"/>
    <property type="evidence" value="ECO:0007669"/>
    <property type="project" value="TreeGrafter"/>
</dbReference>
<feature type="binding site" description="proximal binding residue" evidence="4">
    <location>
        <position position="385"/>
    </location>
    <ligand>
        <name>heme b</name>
        <dbReference type="ChEBI" id="CHEBI:60344"/>
    </ligand>
    <ligandPart>
        <name>Fe</name>
        <dbReference type="ChEBI" id="CHEBI:18248"/>
    </ligandPart>
</feature>
<evidence type="ECO:0000256" key="1">
    <source>
        <dbReference type="ARBA" id="ARBA00007119"/>
    </source>
</evidence>
<dbReference type="InterPro" id="IPR037217">
    <property type="entry name" value="Trp/Indoleamine_2_3_dOase-like"/>
</dbReference>
<keyword evidence="4" id="KW-0349">Heme</keyword>
<keyword evidence="7" id="KW-1185">Reference proteome</keyword>
<dbReference type="OMA" id="SNKIMEP"/>
<dbReference type="PROSITE" id="PS00876">
    <property type="entry name" value="IDO_1"/>
    <property type="match status" value="1"/>
</dbReference>
<dbReference type="GO" id="GO:0033754">
    <property type="term" value="F:indoleamine 2,3-dioxygenase activity"/>
    <property type="evidence" value="ECO:0007669"/>
    <property type="project" value="TreeGrafter"/>
</dbReference>
<evidence type="ECO:0000313" key="6">
    <source>
        <dbReference type="EMBL" id="KXN71802.1"/>
    </source>
</evidence>
<evidence type="ECO:0000256" key="2">
    <source>
        <dbReference type="ARBA" id="ARBA00022723"/>
    </source>
</evidence>
<dbReference type="STRING" id="796925.A0A137P9Z7"/>
<dbReference type="PANTHER" id="PTHR28657">
    <property type="entry name" value="INDOLEAMINE 2,3-DIOXYGENASE"/>
    <property type="match status" value="1"/>
</dbReference>
<reference evidence="6 7" key="1">
    <citation type="journal article" date="2015" name="Genome Biol. Evol.">
        <title>Phylogenomic analyses indicate that early fungi evolved digesting cell walls of algal ancestors of land plants.</title>
        <authorList>
            <person name="Chang Y."/>
            <person name="Wang S."/>
            <person name="Sekimoto S."/>
            <person name="Aerts A.L."/>
            <person name="Choi C."/>
            <person name="Clum A."/>
            <person name="LaButti K.M."/>
            <person name="Lindquist E.A."/>
            <person name="Yee Ngan C."/>
            <person name="Ohm R.A."/>
            <person name="Salamov A.A."/>
            <person name="Grigoriev I.V."/>
            <person name="Spatafora J.W."/>
            <person name="Berbee M.L."/>
        </authorList>
    </citation>
    <scope>NUCLEOTIDE SEQUENCE [LARGE SCALE GENOMIC DNA]</scope>
    <source>
        <strain evidence="6 7">NRRL 28638</strain>
    </source>
</reference>
<accession>A0A137P9Z7</accession>
<dbReference type="OrthoDB" id="540174at2759"/>
<organism evidence="6 7">
    <name type="scientific">Conidiobolus coronatus (strain ATCC 28846 / CBS 209.66 / NRRL 28638)</name>
    <name type="common">Delacroixia coronata</name>
    <dbReference type="NCBI Taxonomy" id="796925"/>
    <lineage>
        <taxon>Eukaryota</taxon>
        <taxon>Fungi</taxon>
        <taxon>Fungi incertae sedis</taxon>
        <taxon>Zoopagomycota</taxon>
        <taxon>Entomophthoromycotina</taxon>
        <taxon>Entomophthoromycetes</taxon>
        <taxon>Entomophthorales</taxon>
        <taxon>Ancylistaceae</taxon>
        <taxon>Conidiobolus</taxon>
    </lineage>
</organism>
<dbReference type="SUPFAM" id="SSF140959">
    <property type="entry name" value="Indolic compounds 2,3-dioxygenase-like"/>
    <property type="match status" value="1"/>
</dbReference>
<dbReference type="GO" id="GO:0019441">
    <property type="term" value="P:L-tryptophan catabolic process to kynurenine"/>
    <property type="evidence" value="ECO:0007669"/>
    <property type="project" value="InterPro"/>
</dbReference>
<comment type="similarity">
    <text evidence="1">Belongs to the indoleamine 2,3-dioxygenase family.</text>
</comment>
<dbReference type="InterPro" id="IPR000898">
    <property type="entry name" value="Indolamine_dOase"/>
</dbReference>
<dbReference type="AlphaFoldDB" id="A0A137P9Z7"/>
<feature type="compositionally biased region" description="Polar residues" evidence="5">
    <location>
        <begin position="422"/>
        <end position="447"/>
    </location>
</feature>